<evidence type="ECO:0000256" key="7">
    <source>
        <dbReference type="ARBA" id="ARBA00022840"/>
    </source>
</evidence>
<dbReference type="Gene3D" id="3.30.450.20">
    <property type="entry name" value="PAS domain"/>
    <property type="match status" value="1"/>
</dbReference>
<evidence type="ECO:0000256" key="3">
    <source>
        <dbReference type="ARBA" id="ARBA00022553"/>
    </source>
</evidence>
<dbReference type="Pfam" id="PF02518">
    <property type="entry name" value="HATPase_c"/>
    <property type="match status" value="1"/>
</dbReference>
<evidence type="ECO:0000256" key="8">
    <source>
        <dbReference type="ARBA" id="ARBA00023012"/>
    </source>
</evidence>
<dbReference type="PRINTS" id="PR00344">
    <property type="entry name" value="BCTRLSENSOR"/>
</dbReference>
<reference evidence="10 11" key="1">
    <citation type="submission" date="2019-09" db="EMBL/GenBank/DDBJ databases">
        <title>Whole genome sequences of isolates from the Mars Exploration Rovers.</title>
        <authorList>
            <person name="Seuylemezian A."/>
            <person name="Vaishampayan P."/>
        </authorList>
    </citation>
    <scope>NUCLEOTIDE SEQUENCE [LARGE SCALE GENOMIC DNA]</scope>
    <source>
        <strain evidence="10 11">MER_TA_151</strain>
    </source>
</reference>
<keyword evidence="8" id="KW-0902">Two-component regulatory system</keyword>
<dbReference type="Gene3D" id="3.30.450.40">
    <property type="match status" value="1"/>
</dbReference>
<dbReference type="PROSITE" id="PS50109">
    <property type="entry name" value="HIS_KIN"/>
    <property type="match status" value="1"/>
</dbReference>
<dbReference type="CDD" id="cd00082">
    <property type="entry name" value="HisKA"/>
    <property type="match status" value="1"/>
</dbReference>
<dbReference type="SMART" id="SM00065">
    <property type="entry name" value="GAF"/>
    <property type="match status" value="1"/>
</dbReference>
<keyword evidence="5" id="KW-0547">Nucleotide-binding</keyword>
<evidence type="ECO:0000256" key="4">
    <source>
        <dbReference type="ARBA" id="ARBA00022679"/>
    </source>
</evidence>
<dbReference type="Proteomes" id="UP000326671">
    <property type="component" value="Unassembled WGS sequence"/>
</dbReference>
<evidence type="ECO:0000313" key="11">
    <source>
        <dbReference type="Proteomes" id="UP000326671"/>
    </source>
</evidence>
<dbReference type="InterPro" id="IPR003661">
    <property type="entry name" value="HisK_dim/P_dom"/>
</dbReference>
<dbReference type="SUPFAM" id="SSF47384">
    <property type="entry name" value="Homodimeric domain of signal transducing histidine kinase"/>
    <property type="match status" value="1"/>
</dbReference>
<dbReference type="SUPFAM" id="SSF55785">
    <property type="entry name" value="PYP-like sensor domain (PAS domain)"/>
    <property type="match status" value="1"/>
</dbReference>
<name>A0A5J5HV59_9BACI</name>
<dbReference type="SMART" id="SM00388">
    <property type="entry name" value="HisKA"/>
    <property type="match status" value="1"/>
</dbReference>
<dbReference type="OrthoDB" id="9784397at2"/>
<keyword evidence="11" id="KW-1185">Reference proteome</keyword>
<comment type="catalytic activity">
    <reaction evidence="1">
        <text>ATP + protein L-histidine = ADP + protein N-phospho-L-histidine.</text>
        <dbReference type="EC" id="2.7.13.3"/>
    </reaction>
</comment>
<protein>
    <recommendedName>
        <fullName evidence="2">histidine kinase</fullName>
        <ecNumber evidence="2">2.7.13.3</ecNumber>
    </recommendedName>
</protein>
<gene>
    <name evidence="10" type="ORF">F4V44_07390</name>
</gene>
<keyword evidence="3" id="KW-0597">Phosphoprotein</keyword>
<evidence type="ECO:0000256" key="6">
    <source>
        <dbReference type="ARBA" id="ARBA00022777"/>
    </source>
</evidence>
<evidence type="ECO:0000259" key="9">
    <source>
        <dbReference type="PROSITE" id="PS50109"/>
    </source>
</evidence>
<evidence type="ECO:0000256" key="5">
    <source>
        <dbReference type="ARBA" id="ARBA00022741"/>
    </source>
</evidence>
<accession>A0A5J5HV59</accession>
<keyword evidence="7" id="KW-0067">ATP-binding</keyword>
<dbReference type="EMBL" id="VYKL01000015">
    <property type="protein sequence ID" value="KAA9026436.1"/>
    <property type="molecule type" value="Genomic_DNA"/>
</dbReference>
<dbReference type="SUPFAM" id="SSF55874">
    <property type="entry name" value="ATPase domain of HSP90 chaperone/DNA topoisomerase II/histidine kinase"/>
    <property type="match status" value="1"/>
</dbReference>
<evidence type="ECO:0000256" key="2">
    <source>
        <dbReference type="ARBA" id="ARBA00012438"/>
    </source>
</evidence>
<dbReference type="InterPro" id="IPR036097">
    <property type="entry name" value="HisK_dim/P_sf"/>
</dbReference>
<keyword evidence="4" id="KW-0808">Transferase</keyword>
<dbReference type="InterPro" id="IPR003594">
    <property type="entry name" value="HATPase_dom"/>
</dbReference>
<dbReference type="SMART" id="SM00387">
    <property type="entry name" value="HATPase_c"/>
    <property type="match status" value="1"/>
</dbReference>
<dbReference type="Pfam" id="PF00512">
    <property type="entry name" value="HisKA"/>
    <property type="match status" value="1"/>
</dbReference>
<dbReference type="SUPFAM" id="SSF55781">
    <property type="entry name" value="GAF domain-like"/>
    <property type="match status" value="1"/>
</dbReference>
<dbReference type="InterPro" id="IPR003018">
    <property type="entry name" value="GAF"/>
</dbReference>
<dbReference type="InterPro" id="IPR000014">
    <property type="entry name" value="PAS"/>
</dbReference>
<dbReference type="GO" id="GO:0000155">
    <property type="term" value="F:phosphorelay sensor kinase activity"/>
    <property type="evidence" value="ECO:0007669"/>
    <property type="project" value="InterPro"/>
</dbReference>
<dbReference type="InterPro" id="IPR035965">
    <property type="entry name" value="PAS-like_dom_sf"/>
</dbReference>
<dbReference type="Pfam" id="PF13185">
    <property type="entry name" value="GAF_2"/>
    <property type="match status" value="1"/>
</dbReference>
<comment type="caution">
    <text evidence="10">The sequence shown here is derived from an EMBL/GenBank/DDBJ whole genome shotgun (WGS) entry which is preliminary data.</text>
</comment>
<dbReference type="AlphaFoldDB" id="A0A5J5HV59"/>
<dbReference type="GO" id="GO:0005524">
    <property type="term" value="F:ATP binding"/>
    <property type="evidence" value="ECO:0007669"/>
    <property type="project" value="UniProtKB-KW"/>
</dbReference>
<proteinExistence type="predicted"/>
<dbReference type="InterPro" id="IPR036890">
    <property type="entry name" value="HATPase_C_sf"/>
</dbReference>
<dbReference type="InterPro" id="IPR004358">
    <property type="entry name" value="Sig_transdc_His_kin-like_C"/>
</dbReference>
<evidence type="ECO:0000256" key="1">
    <source>
        <dbReference type="ARBA" id="ARBA00000085"/>
    </source>
</evidence>
<dbReference type="Gene3D" id="1.10.287.130">
    <property type="match status" value="1"/>
</dbReference>
<keyword evidence="6" id="KW-0418">Kinase</keyword>
<sequence length="552" mass="62375">MIELLTGVQSSKRNYYTELKKTVSELQKKNVQLEIINEVMKGFNVEMSMDDLLRNVLEKLKKIFPIERISLSMIEGDNLILTNVYPTNSTVLKPGTQFPQDHSLYWSVMSSGRPYLYRKQNQNKREPWYEEKVIIEMELDSIFLFPLVRKGHVTGVLSLGSKRNLESHWADLSFFQQLSDQLAVCIENTHLYNEVLLTKKKWEQTFQAVPDAIIIIGLNRVVLQANHTAHLYFPSKGDLIGQQVDALLFSQEEDHPFQKKLLELNTSSDELHIENKIYECHCYPIFNDSNNHFASIIYLEDVTAKRRIEAQLIQSGKLAAIGEMAAGVAHELNNPLTAIMGNAQLLLRKAEPSEPTYQLLKAVYECGKRSKTIIQNLLTFSRQDEYLFEICSINEAVHQSLGLIGNQLSKQGIQVETILDRKLPQIEGSCQQIGQIILNLLLNAKDALEDSEKKEKKVIIQTSLNQNSDTIILTVTDNGCGMEQDVLSEIFHPFYTTKNATKGHGLGLSVSIGIAQAHGGTLKAESILGEGSRFILTLPIQGKVNNHNERVL</sequence>
<organism evidence="10 11">
    <name type="scientific">Niallia endozanthoxylica</name>
    <dbReference type="NCBI Taxonomy" id="2036016"/>
    <lineage>
        <taxon>Bacteria</taxon>
        <taxon>Bacillati</taxon>
        <taxon>Bacillota</taxon>
        <taxon>Bacilli</taxon>
        <taxon>Bacillales</taxon>
        <taxon>Bacillaceae</taxon>
        <taxon>Niallia</taxon>
    </lineage>
</organism>
<dbReference type="Pfam" id="PF13426">
    <property type="entry name" value="PAS_9"/>
    <property type="match status" value="1"/>
</dbReference>
<feature type="domain" description="Histidine kinase" evidence="9">
    <location>
        <begin position="327"/>
        <end position="542"/>
    </location>
</feature>
<dbReference type="PANTHER" id="PTHR43065:SF42">
    <property type="entry name" value="TWO-COMPONENT SENSOR PPRA"/>
    <property type="match status" value="1"/>
</dbReference>
<evidence type="ECO:0000313" key="10">
    <source>
        <dbReference type="EMBL" id="KAA9026436.1"/>
    </source>
</evidence>
<dbReference type="InterPro" id="IPR029016">
    <property type="entry name" value="GAF-like_dom_sf"/>
</dbReference>
<dbReference type="EC" id="2.7.13.3" evidence="2"/>
<dbReference type="Gene3D" id="3.30.565.10">
    <property type="entry name" value="Histidine kinase-like ATPase, C-terminal domain"/>
    <property type="match status" value="1"/>
</dbReference>
<dbReference type="PANTHER" id="PTHR43065">
    <property type="entry name" value="SENSOR HISTIDINE KINASE"/>
    <property type="match status" value="1"/>
</dbReference>
<dbReference type="InterPro" id="IPR005467">
    <property type="entry name" value="His_kinase_dom"/>
</dbReference>